<sequence>MILFYSCTKIQVIYVQPREGCCDSCYGRRSSPVGDIMSGFLRGANQPRFLLDHISFGS</sequence>
<accession>Q7MU27</accession>
<organism evidence="1 2">
    <name type="scientific">Porphyromonas gingivalis (strain ATCC BAA-308 / W83)</name>
    <dbReference type="NCBI Taxonomy" id="242619"/>
    <lineage>
        <taxon>Bacteria</taxon>
        <taxon>Pseudomonadati</taxon>
        <taxon>Bacteroidota</taxon>
        <taxon>Bacteroidia</taxon>
        <taxon>Bacteroidales</taxon>
        <taxon>Porphyromonadaceae</taxon>
        <taxon>Porphyromonas</taxon>
    </lineage>
</organism>
<name>Q7MU27_PORGI</name>
<dbReference type="EnsemblBacteria" id="AAQ66746">
    <property type="protein sequence ID" value="AAQ66746"/>
    <property type="gene ID" value="PG_1742"/>
</dbReference>
<proteinExistence type="predicted"/>
<dbReference type="EMBL" id="AE015924">
    <property type="protein sequence ID" value="AAQ66746.1"/>
    <property type="molecule type" value="Genomic_DNA"/>
</dbReference>
<protein>
    <submittedName>
        <fullName evidence="1">Uncharacterized protein</fullName>
    </submittedName>
</protein>
<dbReference type="Proteomes" id="UP000000588">
    <property type="component" value="Chromosome"/>
</dbReference>
<dbReference type="HOGENOM" id="CLU_2975410_0_0_10"/>
<evidence type="ECO:0000313" key="2">
    <source>
        <dbReference type="Proteomes" id="UP000000588"/>
    </source>
</evidence>
<reference evidence="1 2" key="1">
    <citation type="journal article" date="2003" name="J. Bacteriol.">
        <title>Complete genome sequence of the oral pathogenic bacterium Porphyromonas gingivalis strain W83.</title>
        <authorList>
            <person name="Nelson K."/>
            <person name="Fleishmann R."/>
            <person name="DeBoy R."/>
            <person name="Paulsen I."/>
            <person name="Fouts D."/>
            <person name="Eisen J."/>
            <person name="Daugherty S."/>
            <person name="Dodson R."/>
            <person name="Durkin A."/>
            <person name="Gwinn M."/>
            <person name="Haft D."/>
            <person name="Kolonay J."/>
            <person name="Nelson W."/>
            <person name="White O."/>
            <person name="Mason T."/>
            <person name="Tallon L."/>
            <person name="Gray J."/>
            <person name="Granger D."/>
            <person name="Tettelin H."/>
            <person name="Dong H."/>
            <person name="Galvin J."/>
            <person name="Duncan M."/>
            <person name="Dewhirst F."/>
            <person name="Fraser C."/>
        </authorList>
    </citation>
    <scope>NUCLEOTIDE SEQUENCE [LARGE SCALE GENOMIC DNA]</scope>
    <source>
        <strain evidence="2">ATCC BAA-308 / W83</strain>
    </source>
</reference>
<dbReference type="KEGG" id="pgi:PG_1742"/>
<dbReference type="AlphaFoldDB" id="Q7MU27"/>
<keyword evidence="2" id="KW-1185">Reference proteome</keyword>
<gene>
    <name evidence="1" type="ordered locus">PG_1742</name>
</gene>
<evidence type="ECO:0000313" key="1">
    <source>
        <dbReference type="EMBL" id="AAQ66746.1"/>
    </source>
</evidence>